<proteinExistence type="predicted"/>
<reference evidence="1 2" key="1">
    <citation type="submission" date="2017-05" db="EMBL/GenBank/DDBJ databases">
        <title>Complete and WGS of Bordetella genogroups.</title>
        <authorList>
            <person name="Spilker T."/>
            <person name="LiPuma J."/>
        </authorList>
    </citation>
    <scope>NUCLEOTIDE SEQUENCE [LARGE SCALE GENOMIC DNA]</scope>
    <source>
        <strain evidence="1 2">AU17610</strain>
    </source>
</reference>
<gene>
    <name evidence="1" type="ORF">CEG14_14785</name>
</gene>
<organism evidence="1 2">
    <name type="scientific">Bordetella genomosp. 1</name>
    <dbReference type="NCBI Taxonomy" id="1395607"/>
    <lineage>
        <taxon>Bacteria</taxon>
        <taxon>Pseudomonadati</taxon>
        <taxon>Pseudomonadota</taxon>
        <taxon>Betaproteobacteria</taxon>
        <taxon>Burkholderiales</taxon>
        <taxon>Alcaligenaceae</taxon>
        <taxon>Bordetella</taxon>
    </lineage>
</organism>
<evidence type="ECO:0000313" key="2">
    <source>
        <dbReference type="Proteomes" id="UP000217005"/>
    </source>
</evidence>
<evidence type="ECO:0000313" key="1">
    <source>
        <dbReference type="EMBL" id="OZI36275.1"/>
    </source>
</evidence>
<sequence length="98" mass="11159">MEKYAYAKHRVAGQDMLLVVLEREQAEELIRSGSYPQLQAAAQIAGLPGIVVPVWQFETGFRYMAPAPWEATMESMTWDEIVRSTEDFLHLESEGQAR</sequence>
<protein>
    <submittedName>
        <fullName evidence="1">Uncharacterized protein</fullName>
    </submittedName>
</protein>
<dbReference type="AlphaFoldDB" id="A0A261SGJ8"/>
<accession>A0A261SGJ8</accession>
<dbReference type="Proteomes" id="UP000217005">
    <property type="component" value="Unassembled WGS sequence"/>
</dbReference>
<dbReference type="EMBL" id="NEVL01000003">
    <property type="protein sequence ID" value="OZI36275.1"/>
    <property type="molecule type" value="Genomic_DNA"/>
</dbReference>
<name>A0A261SGJ8_9BORD</name>
<comment type="caution">
    <text evidence="1">The sequence shown here is derived from an EMBL/GenBank/DDBJ whole genome shotgun (WGS) entry which is preliminary data.</text>
</comment>